<dbReference type="RefSeq" id="WP_124317990.1">
    <property type="nucleotide sequence ID" value="NZ_AP028155.1"/>
</dbReference>
<organism evidence="1 2">
    <name type="scientific">Butyricimonas faecihominis</name>
    <dbReference type="NCBI Taxonomy" id="1472416"/>
    <lineage>
        <taxon>Bacteria</taxon>
        <taxon>Pseudomonadati</taxon>
        <taxon>Bacteroidota</taxon>
        <taxon>Bacteroidia</taxon>
        <taxon>Bacteroidales</taxon>
        <taxon>Odoribacteraceae</taxon>
        <taxon>Butyricimonas</taxon>
    </lineage>
</organism>
<name>A0A7W6HWB8_9BACT</name>
<accession>A0A7W6HWB8</accession>
<sequence>MGKYELFVHIPEFSAMNIMYKSNLLSQRGTQSYTIVLLEARYEISINTSDYGWISLGEYESTSGECVVMLHDTGDPNHIIIGDAVKWVYVGERG</sequence>
<keyword evidence="2" id="KW-1185">Reference proteome</keyword>
<dbReference type="GeneID" id="93100139"/>
<dbReference type="EMBL" id="JACIES010000003">
    <property type="protein sequence ID" value="MBB4025623.1"/>
    <property type="molecule type" value="Genomic_DNA"/>
</dbReference>
<evidence type="ECO:0000313" key="2">
    <source>
        <dbReference type="Proteomes" id="UP000546007"/>
    </source>
</evidence>
<reference evidence="1 2" key="1">
    <citation type="submission" date="2020-08" db="EMBL/GenBank/DDBJ databases">
        <title>Genomic Encyclopedia of Type Strains, Phase IV (KMG-IV): sequencing the most valuable type-strain genomes for metagenomic binning, comparative biology and taxonomic classification.</title>
        <authorList>
            <person name="Goeker M."/>
        </authorList>
    </citation>
    <scope>NUCLEOTIDE SEQUENCE [LARGE SCALE GENOMIC DNA]</scope>
    <source>
        <strain evidence="1 2">DSM 105721</strain>
    </source>
</reference>
<proteinExistence type="predicted"/>
<dbReference type="Proteomes" id="UP000546007">
    <property type="component" value="Unassembled WGS sequence"/>
</dbReference>
<dbReference type="AlphaFoldDB" id="A0A7W6HWB8"/>
<dbReference type="OrthoDB" id="9887786at2"/>
<gene>
    <name evidence="1" type="ORF">GGR14_001407</name>
</gene>
<protein>
    <submittedName>
        <fullName evidence="1">Uncharacterized protein</fullName>
    </submittedName>
</protein>
<comment type="caution">
    <text evidence="1">The sequence shown here is derived from an EMBL/GenBank/DDBJ whole genome shotgun (WGS) entry which is preliminary data.</text>
</comment>
<evidence type="ECO:0000313" key="1">
    <source>
        <dbReference type="EMBL" id="MBB4025623.1"/>
    </source>
</evidence>